<evidence type="ECO:0000313" key="11">
    <source>
        <dbReference type="Proteomes" id="UP001484239"/>
    </source>
</evidence>
<dbReference type="InterPro" id="IPR004700">
    <property type="entry name" value="PTS_IIC_man"/>
</dbReference>
<feature type="transmembrane region" description="Helical" evidence="9">
    <location>
        <begin position="42"/>
        <end position="61"/>
    </location>
</feature>
<feature type="transmembrane region" description="Helical" evidence="9">
    <location>
        <begin position="144"/>
        <end position="166"/>
    </location>
</feature>
<feature type="transmembrane region" description="Helical" evidence="9">
    <location>
        <begin position="73"/>
        <end position="103"/>
    </location>
</feature>
<protein>
    <submittedName>
        <fullName evidence="10">PTS sugar transporter subunit IIC</fullName>
    </submittedName>
</protein>
<dbReference type="Proteomes" id="UP001484239">
    <property type="component" value="Unassembled WGS sequence"/>
</dbReference>
<keyword evidence="6 9" id="KW-0812">Transmembrane</keyword>
<dbReference type="Pfam" id="PF03609">
    <property type="entry name" value="EII-Sor"/>
    <property type="match status" value="1"/>
</dbReference>
<evidence type="ECO:0000256" key="8">
    <source>
        <dbReference type="ARBA" id="ARBA00023136"/>
    </source>
</evidence>
<comment type="subcellular location">
    <subcellularLocation>
        <location evidence="1">Cell membrane</location>
        <topology evidence="1">Multi-pass membrane protein</topology>
    </subcellularLocation>
</comment>
<keyword evidence="11" id="KW-1185">Reference proteome</keyword>
<keyword evidence="7 9" id="KW-1133">Transmembrane helix</keyword>
<name>A0ABU9EAN8_9BACT</name>
<evidence type="ECO:0000256" key="2">
    <source>
        <dbReference type="ARBA" id="ARBA00022448"/>
    </source>
</evidence>
<evidence type="ECO:0000256" key="4">
    <source>
        <dbReference type="ARBA" id="ARBA00022597"/>
    </source>
</evidence>
<evidence type="ECO:0000256" key="9">
    <source>
        <dbReference type="SAM" id="Phobius"/>
    </source>
</evidence>
<feature type="transmembrane region" description="Helical" evidence="9">
    <location>
        <begin position="178"/>
        <end position="195"/>
    </location>
</feature>
<comment type="caution">
    <text evidence="10">The sequence shown here is derived from an EMBL/GenBank/DDBJ whole genome shotgun (WGS) entry which is preliminary data.</text>
</comment>
<evidence type="ECO:0000256" key="7">
    <source>
        <dbReference type="ARBA" id="ARBA00022989"/>
    </source>
</evidence>
<accession>A0ABU9EAN8</accession>
<organism evidence="10 11">
    <name type="scientific">Gaopeijia maritima</name>
    <dbReference type="NCBI Taxonomy" id="3119007"/>
    <lineage>
        <taxon>Bacteria</taxon>
        <taxon>Pseudomonadati</taxon>
        <taxon>Gemmatimonadota</taxon>
        <taxon>Longimicrobiia</taxon>
        <taxon>Gaopeijiales</taxon>
        <taxon>Gaopeijiaceae</taxon>
        <taxon>Gaopeijia</taxon>
    </lineage>
</organism>
<evidence type="ECO:0000256" key="1">
    <source>
        <dbReference type="ARBA" id="ARBA00004651"/>
    </source>
</evidence>
<evidence type="ECO:0000256" key="3">
    <source>
        <dbReference type="ARBA" id="ARBA00022475"/>
    </source>
</evidence>
<keyword evidence="2" id="KW-0813">Transport</keyword>
<keyword evidence="5" id="KW-0598">Phosphotransferase system</keyword>
<reference evidence="10 11" key="1">
    <citation type="submission" date="2024-02" db="EMBL/GenBank/DDBJ databases">
        <title>A novel Gemmatimonadota bacterium.</title>
        <authorList>
            <person name="Du Z.-J."/>
            <person name="Ye Y.-Q."/>
        </authorList>
    </citation>
    <scope>NUCLEOTIDE SEQUENCE [LARGE SCALE GENOMIC DNA]</scope>
    <source>
        <strain evidence="10 11">DH-20</strain>
    </source>
</reference>
<proteinExistence type="predicted"/>
<keyword evidence="8 9" id="KW-0472">Membrane</keyword>
<feature type="transmembrane region" description="Helical" evidence="9">
    <location>
        <begin position="201"/>
        <end position="217"/>
    </location>
</feature>
<keyword evidence="3" id="KW-1003">Cell membrane</keyword>
<evidence type="ECO:0000313" key="10">
    <source>
        <dbReference type="EMBL" id="MEK9501203.1"/>
    </source>
</evidence>
<gene>
    <name evidence="10" type="ORF">WI372_09450</name>
</gene>
<evidence type="ECO:0000256" key="6">
    <source>
        <dbReference type="ARBA" id="ARBA00022692"/>
    </source>
</evidence>
<evidence type="ECO:0000256" key="5">
    <source>
        <dbReference type="ARBA" id="ARBA00022683"/>
    </source>
</evidence>
<sequence length="218" mass="21683">MTLTLLILLGAVVTLDGVTVGQFMISRPLVAAALAGALLGDPATGLVVGAILEGFLLVAVPSGGGRFPEPGHAAVVAAAAAVSTGGGAGLALGVAAGLLFGWVGALTQTVQRELNGRWTPDPSEGPVTARAVVRGHLFSIGVDAVRGAALTGVGLAAVALLSPWFVRGWDLGLAETRAVLLLGVFVSLGIVARTLLHHRRWVALVLGLVAGFALGGAA</sequence>
<dbReference type="RefSeq" id="WP_405277339.1">
    <property type="nucleotide sequence ID" value="NZ_CP144380.1"/>
</dbReference>
<keyword evidence="4 10" id="KW-0762">Sugar transport</keyword>
<dbReference type="EMBL" id="JBBHLI010000004">
    <property type="protein sequence ID" value="MEK9501203.1"/>
    <property type="molecule type" value="Genomic_DNA"/>
</dbReference>